<dbReference type="EnsemblPlants" id="OB0233G10020.1">
    <property type="protein sequence ID" value="OB0233G10020.1"/>
    <property type="gene ID" value="OB0233G10020"/>
</dbReference>
<organism evidence="2">
    <name type="scientific">Oryza brachyantha</name>
    <name type="common">malo sina</name>
    <dbReference type="NCBI Taxonomy" id="4533"/>
    <lineage>
        <taxon>Eukaryota</taxon>
        <taxon>Viridiplantae</taxon>
        <taxon>Streptophyta</taxon>
        <taxon>Embryophyta</taxon>
        <taxon>Tracheophyta</taxon>
        <taxon>Spermatophyta</taxon>
        <taxon>Magnoliopsida</taxon>
        <taxon>Liliopsida</taxon>
        <taxon>Poales</taxon>
        <taxon>Poaceae</taxon>
        <taxon>BOP clade</taxon>
        <taxon>Oryzoideae</taxon>
        <taxon>Oryzeae</taxon>
        <taxon>Oryzinae</taxon>
        <taxon>Oryza</taxon>
    </lineage>
</organism>
<reference evidence="2" key="1">
    <citation type="submission" date="2015-06" db="UniProtKB">
        <authorList>
            <consortium name="EnsemblPlants"/>
        </authorList>
    </citation>
    <scope>IDENTIFICATION</scope>
</reference>
<feature type="region of interest" description="Disordered" evidence="1">
    <location>
        <begin position="31"/>
        <end position="57"/>
    </location>
</feature>
<keyword evidence="3" id="KW-1185">Reference proteome</keyword>
<proteinExistence type="predicted"/>
<protein>
    <submittedName>
        <fullName evidence="2">Uncharacterized protein</fullName>
    </submittedName>
</protein>
<dbReference type="HOGENOM" id="CLU_1549955_0_0_1"/>
<dbReference type="Proteomes" id="UP000006038">
    <property type="component" value="Unassembled WGS sequence"/>
</dbReference>
<dbReference type="Gramene" id="OB0233G10020.1">
    <property type="protein sequence ID" value="OB0233G10020.1"/>
    <property type="gene ID" value="OB0233G10020"/>
</dbReference>
<evidence type="ECO:0000256" key="1">
    <source>
        <dbReference type="SAM" id="MobiDB-lite"/>
    </source>
</evidence>
<accession>J3L8J2</accession>
<name>J3L8J2_ORYBR</name>
<sequence>MAKWQEDRVLPPLHDGGVIVEEVVETSDVSFEGDHSTHYRHCRNPRGSAPPPPLLGTPAQGGDLAVAAPTAAGADDRAPIINEQVRGHPRVNERHRLLFGTPEGALQAAEAIPRHPPVTPDPGTNAQQWLDDVAKLVTAAASGRRLDVDGCLPAHDTDHSRRVLMGPKEGHCG</sequence>
<dbReference type="AlphaFoldDB" id="J3L8J2"/>
<evidence type="ECO:0000313" key="3">
    <source>
        <dbReference type="Proteomes" id="UP000006038"/>
    </source>
</evidence>
<evidence type="ECO:0000313" key="2">
    <source>
        <dbReference type="EnsemblPlants" id="OB0233G10020.1"/>
    </source>
</evidence>